<dbReference type="Proteomes" id="UP001268683">
    <property type="component" value="Chromosome"/>
</dbReference>
<dbReference type="KEGG" id="tmk:QGN29_07325"/>
<dbReference type="Pfam" id="PF06676">
    <property type="entry name" value="DUF1178"/>
    <property type="match status" value="1"/>
</dbReference>
<organism evidence="2 3">
    <name type="scientific">Temperatibacter marinus</name>
    <dbReference type="NCBI Taxonomy" id="1456591"/>
    <lineage>
        <taxon>Bacteria</taxon>
        <taxon>Pseudomonadati</taxon>
        <taxon>Pseudomonadota</taxon>
        <taxon>Alphaproteobacteria</taxon>
        <taxon>Kordiimonadales</taxon>
        <taxon>Temperatibacteraceae</taxon>
        <taxon>Temperatibacter</taxon>
    </lineage>
</organism>
<reference evidence="2" key="1">
    <citation type="submission" date="2023-04" db="EMBL/GenBank/DDBJ databases">
        <title>Complete genome sequence of Temperatibacter marinus.</title>
        <authorList>
            <person name="Rong J.-C."/>
            <person name="Yi M.-L."/>
            <person name="Zhao Q."/>
        </authorList>
    </citation>
    <scope>NUCLEOTIDE SEQUENCE</scope>
    <source>
        <strain evidence="2">NBRC 110045</strain>
    </source>
</reference>
<protein>
    <submittedName>
        <fullName evidence="2">DUF1178 family protein</fullName>
    </submittedName>
</protein>
<proteinExistence type="predicted"/>
<evidence type="ECO:0000313" key="2">
    <source>
        <dbReference type="EMBL" id="WND01372.1"/>
    </source>
</evidence>
<feature type="compositionally biased region" description="Basic and acidic residues" evidence="1">
    <location>
        <begin position="101"/>
        <end position="116"/>
    </location>
</feature>
<dbReference type="EMBL" id="CP123872">
    <property type="protein sequence ID" value="WND01372.1"/>
    <property type="molecule type" value="Genomic_DNA"/>
</dbReference>
<feature type="compositionally biased region" description="Basic and acidic residues" evidence="1">
    <location>
        <begin position="58"/>
        <end position="68"/>
    </location>
</feature>
<name>A0AA52H8E8_9PROT</name>
<dbReference type="InterPro" id="IPR009562">
    <property type="entry name" value="DUF1178"/>
</dbReference>
<dbReference type="RefSeq" id="WP_310797200.1">
    <property type="nucleotide sequence ID" value="NZ_CP123872.1"/>
</dbReference>
<gene>
    <name evidence="2" type="ORF">QGN29_07325</name>
</gene>
<accession>A0AA52H8E8</accession>
<dbReference type="AlphaFoldDB" id="A0AA52H8E8"/>
<keyword evidence="3" id="KW-1185">Reference proteome</keyword>
<sequence>MIVFDLKCKNSHQFEVWFRSSQDFDGQRHSGFLECPYCGDKDISKAIMAPNIAVKSNQKDDAYSEKYSEVSSANEVSSGIGKSETLTERSQKRSSAAGNDTARDKARDATESKISTEGRSAGLLGKDMPQEMQEAFQEAVKAVSDHVEKTFDHVGKEFAEEARKIHYGESQKRPIYGEATPQEAEDLLEEGVDILPLPLSPKQDS</sequence>
<evidence type="ECO:0000256" key="1">
    <source>
        <dbReference type="SAM" id="MobiDB-lite"/>
    </source>
</evidence>
<evidence type="ECO:0000313" key="3">
    <source>
        <dbReference type="Proteomes" id="UP001268683"/>
    </source>
</evidence>
<feature type="region of interest" description="Disordered" evidence="1">
    <location>
        <begin position="58"/>
        <end position="125"/>
    </location>
</feature>